<organism evidence="1">
    <name type="scientific">marine metagenome</name>
    <dbReference type="NCBI Taxonomy" id="408172"/>
    <lineage>
        <taxon>unclassified sequences</taxon>
        <taxon>metagenomes</taxon>
        <taxon>ecological metagenomes</taxon>
    </lineage>
</organism>
<dbReference type="PANTHER" id="PTHR31009">
    <property type="entry name" value="S-ADENOSYL-L-METHIONINE:CARBOXYL METHYLTRANSFERASE FAMILY PROTEIN"/>
    <property type="match status" value="1"/>
</dbReference>
<dbReference type="SUPFAM" id="SSF53335">
    <property type="entry name" value="S-adenosyl-L-methionine-dependent methyltransferases"/>
    <property type="match status" value="1"/>
</dbReference>
<dbReference type="Gene3D" id="3.40.50.150">
    <property type="entry name" value="Vaccinia Virus protein VP39"/>
    <property type="match status" value="1"/>
</dbReference>
<evidence type="ECO:0008006" key="2">
    <source>
        <dbReference type="Google" id="ProtNLM"/>
    </source>
</evidence>
<gene>
    <name evidence="1" type="ORF">METZ01_LOCUS402404</name>
</gene>
<name>A0A382VT64_9ZZZZ</name>
<dbReference type="InterPro" id="IPR005299">
    <property type="entry name" value="MeTrfase_7"/>
</dbReference>
<protein>
    <recommendedName>
        <fullName evidence="2">SAM-dependent methyltransferase</fullName>
    </recommendedName>
</protein>
<dbReference type="AlphaFoldDB" id="A0A382VT64"/>
<dbReference type="GO" id="GO:0008168">
    <property type="term" value="F:methyltransferase activity"/>
    <property type="evidence" value="ECO:0007669"/>
    <property type="project" value="InterPro"/>
</dbReference>
<proteinExistence type="predicted"/>
<dbReference type="Pfam" id="PF03492">
    <property type="entry name" value="Methyltransf_7"/>
    <property type="match status" value="1"/>
</dbReference>
<sequence>MSSGPKTASFLSMKGDGYYSKATAGAKDVIDNATPMVIDAIDRMDLTDDGAIFRAADMGAADGGTSAELWLTALKHVRAKVPSRPIEMVYTDLPRNDFSQVFRMIHGQTGIESYYQEVDDLYVFASGTSFHQSIFPPETLDLGFSATASHYISANPCNISDHVHMVGASGAEREAYEAQGAKDWETMLWQRTRELKSGGRLALFNFGIDEEGRYLGHTGGVSMFGTFNELWAELTSEGVITTEEYVATNF</sequence>
<evidence type="ECO:0000313" key="1">
    <source>
        <dbReference type="EMBL" id="SVD49550.1"/>
    </source>
</evidence>
<dbReference type="InterPro" id="IPR029063">
    <property type="entry name" value="SAM-dependent_MTases_sf"/>
</dbReference>
<accession>A0A382VT64</accession>
<feature type="non-terminal residue" evidence="1">
    <location>
        <position position="250"/>
    </location>
</feature>
<dbReference type="EMBL" id="UINC01154327">
    <property type="protein sequence ID" value="SVD49550.1"/>
    <property type="molecule type" value="Genomic_DNA"/>
</dbReference>
<reference evidence="1" key="1">
    <citation type="submission" date="2018-05" db="EMBL/GenBank/DDBJ databases">
        <authorList>
            <person name="Lanie J.A."/>
            <person name="Ng W.-L."/>
            <person name="Kazmierczak K.M."/>
            <person name="Andrzejewski T.M."/>
            <person name="Davidsen T.M."/>
            <person name="Wayne K.J."/>
            <person name="Tettelin H."/>
            <person name="Glass J.I."/>
            <person name="Rusch D."/>
            <person name="Podicherti R."/>
            <person name="Tsui H.-C.T."/>
            <person name="Winkler M.E."/>
        </authorList>
    </citation>
    <scope>NUCLEOTIDE SEQUENCE</scope>
</reference>